<keyword evidence="8" id="KW-1185">Reference proteome</keyword>
<sequence length="331" mass="33916">MSTLLVVGLGLLGLALLTVGADQAVVGASRLATLLRVAPVIVGVVVIGLGTSAPEFVVSGTAAVRDNAGLALGNLVGSNILNVTLVLGVVAVVSPVMVRSSVPVREAPLMAAAVAVFGAFALVGLKFVAGLLLAVLSVGALALLVRLSRVQDGDPLPEDVAAFVSPVRARRWWVFWSPGPRRWWVEALRTVAGLAATLGGAQLLVDNAVTLAHRWGVSDQVIGFTLVAFGTSLPELMTSVQAQRRGEGDLLVGNLLGSNIFNSLIGGAVVGLAAGSSTIAPFGFAAVTAMVFAAVLAWLLLWRGSRITRPEACVLLAAYVCVLPLLISANP</sequence>
<comment type="subcellular location">
    <subcellularLocation>
        <location evidence="1">Membrane</location>
        <topology evidence="1">Multi-pass membrane protein</topology>
    </subcellularLocation>
</comment>
<dbReference type="Pfam" id="PF01699">
    <property type="entry name" value="Na_Ca_ex"/>
    <property type="match status" value="2"/>
</dbReference>
<dbReference type="RefSeq" id="WP_344512958.1">
    <property type="nucleotide sequence ID" value="NZ_BAAAQD010000035.1"/>
</dbReference>
<dbReference type="InterPro" id="IPR004481">
    <property type="entry name" value="K/Na/Ca-exchanger"/>
</dbReference>
<evidence type="ECO:0000256" key="1">
    <source>
        <dbReference type="ARBA" id="ARBA00004141"/>
    </source>
</evidence>
<feature type="transmembrane region" description="Helical" evidence="5">
    <location>
        <begin position="37"/>
        <end position="58"/>
    </location>
</feature>
<proteinExistence type="predicted"/>
<dbReference type="Proteomes" id="UP001501470">
    <property type="component" value="Unassembled WGS sequence"/>
</dbReference>
<keyword evidence="2 5" id="KW-0812">Transmembrane</keyword>
<dbReference type="Gene3D" id="6.10.280.80">
    <property type="entry name" value="NCX, peripheral helical region"/>
    <property type="match status" value="1"/>
</dbReference>
<keyword evidence="3 5" id="KW-1133">Transmembrane helix</keyword>
<evidence type="ECO:0000256" key="3">
    <source>
        <dbReference type="ARBA" id="ARBA00022989"/>
    </source>
</evidence>
<feature type="transmembrane region" description="Helical" evidence="5">
    <location>
        <begin position="251"/>
        <end position="273"/>
    </location>
</feature>
<dbReference type="InterPro" id="IPR004837">
    <property type="entry name" value="NaCa_Exmemb"/>
</dbReference>
<evidence type="ECO:0000256" key="2">
    <source>
        <dbReference type="ARBA" id="ARBA00022692"/>
    </source>
</evidence>
<feature type="domain" description="Sodium/calcium exchanger membrane region" evidence="6">
    <location>
        <begin position="7"/>
        <end position="143"/>
    </location>
</feature>
<dbReference type="PANTHER" id="PTHR10846">
    <property type="entry name" value="SODIUM/POTASSIUM/CALCIUM EXCHANGER"/>
    <property type="match status" value="1"/>
</dbReference>
<accession>A0ABP4NSH0</accession>
<feature type="transmembrane region" description="Helical" evidence="5">
    <location>
        <begin position="112"/>
        <end position="145"/>
    </location>
</feature>
<feature type="domain" description="Sodium/calcium exchanger membrane region" evidence="6">
    <location>
        <begin position="191"/>
        <end position="324"/>
    </location>
</feature>
<reference evidence="8" key="1">
    <citation type="journal article" date="2019" name="Int. J. Syst. Evol. Microbiol.">
        <title>The Global Catalogue of Microorganisms (GCM) 10K type strain sequencing project: providing services to taxonomists for standard genome sequencing and annotation.</title>
        <authorList>
            <consortium name="The Broad Institute Genomics Platform"/>
            <consortium name="The Broad Institute Genome Sequencing Center for Infectious Disease"/>
            <person name="Wu L."/>
            <person name="Ma J."/>
        </authorList>
    </citation>
    <scope>NUCLEOTIDE SEQUENCE [LARGE SCALE GENOMIC DNA]</scope>
    <source>
        <strain evidence="8">JCM 15933</strain>
    </source>
</reference>
<evidence type="ECO:0000313" key="7">
    <source>
        <dbReference type="EMBL" id="GAA1565410.1"/>
    </source>
</evidence>
<evidence type="ECO:0000256" key="4">
    <source>
        <dbReference type="ARBA" id="ARBA00023136"/>
    </source>
</evidence>
<feature type="transmembrane region" description="Helical" evidence="5">
    <location>
        <begin position="279"/>
        <end position="300"/>
    </location>
</feature>
<dbReference type="PANTHER" id="PTHR10846:SF8">
    <property type="entry name" value="INNER MEMBRANE PROTEIN YRBG"/>
    <property type="match status" value="1"/>
</dbReference>
<gene>
    <name evidence="7" type="ORF">GCM10009827_103750</name>
</gene>
<evidence type="ECO:0000313" key="8">
    <source>
        <dbReference type="Proteomes" id="UP001501470"/>
    </source>
</evidence>
<evidence type="ECO:0000259" key="6">
    <source>
        <dbReference type="Pfam" id="PF01699"/>
    </source>
</evidence>
<keyword evidence="4 5" id="KW-0472">Membrane</keyword>
<name>A0ABP4NSH0_9ACTN</name>
<dbReference type="EMBL" id="BAAAQD010000035">
    <property type="protein sequence ID" value="GAA1565410.1"/>
    <property type="molecule type" value="Genomic_DNA"/>
</dbReference>
<dbReference type="Gene3D" id="1.20.1420.30">
    <property type="entry name" value="NCX, central ion-binding region"/>
    <property type="match status" value="1"/>
</dbReference>
<comment type="caution">
    <text evidence="7">The sequence shown here is derived from an EMBL/GenBank/DDBJ whole genome shotgun (WGS) entry which is preliminary data.</text>
</comment>
<feature type="transmembrane region" description="Helical" evidence="5">
    <location>
        <begin position="312"/>
        <end position="329"/>
    </location>
</feature>
<feature type="transmembrane region" description="Helical" evidence="5">
    <location>
        <begin position="70"/>
        <end position="92"/>
    </location>
</feature>
<dbReference type="InterPro" id="IPR044880">
    <property type="entry name" value="NCX_ion-bd_dom_sf"/>
</dbReference>
<organism evidence="7 8">
    <name type="scientific">Dactylosporangium maewongense</name>
    <dbReference type="NCBI Taxonomy" id="634393"/>
    <lineage>
        <taxon>Bacteria</taxon>
        <taxon>Bacillati</taxon>
        <taxon>Actinomycetota</taxon>
        <taxon>Actinomycetes</taxon>
        <taxon>Micromonosporales</taxon>
        <taxon>Micromonosporaceae</taxon>
        <taxon>Dactylosporangium</taxon>
    </lineage>
</organism>
<protein>
    <submittedName>
        <fullName evidence="7">Calcium/sodium antiporter</fullName>
    </submittedName>
</protein>
<evidence type="ECO:0000256" key="5">
    <source>
        <dbReference type="SAM" id="Phobius"/>
    </source>
</evidence>